<keyword evidence="3" id="KW-1185">Reference proteome</keyword>
<accession>A0A402AQS5</accession>
<evidence type="ECO:0000313" key="2">
    <source>
        <dbReference type="EMBL" id="GCE21449.1"/>
    </source>
</evidence>
<organism evidence="2 3">
    <name type="scientific">Dictyobacter kobayashii</name>
    <dbReference type="NCBI Taxonomy" id="2014872"/>
    <lineage>
        <taxon>Bacteria</taxon>
        <taxon>Bacillati</taxon>
        <taxon>Chloroflexota</taxon>
        <taxon>Ktedonobacteria</taxon>
        <taxon>Ktedonobacterales</taxon>
        <taxon>Dictyobacteraceae</taxon>
        <taxon>Dictyobacter</taxon>
    </lineage>
</organism>
<sequence length="267" mass="29892">MRVGPLLLLIHGAGGSSDAFDGIVNLLANQYTVVTYDRRGLSRSTLDEPQHEQWVETHSDDAHRLLKELGTDYEPAYVFGSGGGAVIGLDLVARHPEQIYTLIAHEPPTHLLPEADPIQELASLRESYHRAGPTVTFQKLAARHDFRLDNREAGVELPRRTIENREQNIKNIEFLFEQEFPMFDRYQFDFTALAEASTLARIVLAAALAARITHIGVPRPWRICSGRPWWSFPVAMQATPRTQESSPGSCTRCLALNRASKQPDARA</sequence>
<feature type="domain" description="AB hydrolase-1" evidence="1">
    <location>
        <begin position="5"/>
        <end position="122"/>
    </location>
</feature>
<dbReference type="PANTHER" id="PTHR43433">
    <property type="entry name" value="HYDROLASE, ALPHA/BETA FOLD FAMILY PROTEIN"/>
    <property type="match status" value="1"/>
</dbReference>
<gene>
    <name evidence="2" type="ORF">KDK_52490</name>
</gene>
<evidence type="ECO:0000259" key="1">
    <source>
        <dbReference type="Pfam" id="PF00561"/>
    </source>
</evidence>
<dbReference type="AlphaFoldDB" id="A0A402AQS5"/>
<dbReference type="InterPro" id="IPR029058">
    <property type="entry name" value="AB_hydrolase_fold"/>
</dbReference>
<proteinExistence type="predicted"/>
<reference evidence="3" key="1">
    <citation type="submission" date="2018-12" db="EMBL/GenBank/DDBJ databases">
        <title>Tengunoibacter tsumagoiensis gen. nov., sp. nov., Dictyobacter kobayashii sp. nov., D. alpinus sp. nov., and D. joshuensis sp. nov. and description of Dictyobacteraceae fam. nov. within the order Ktedonobacterales isolated from Tengu-no-mugimeshi.</title>
        <authorList>
            <person name="Wang C.M."/>
            <person name="Zheng Y."/>
            <person name="Sakai Y."/>
            <person name="Toyoda A."/>
            <person name="Minakuchi Y."/>
            <person name="Abe K."/>
            <person name="Yokota A."/>
            <person name="Yabe S."/>
        </authorList>
    </citation>
    <scope>NUCLEOTIDE SEQUENCE [LARGE SCALE GENOMIC DNA]</scope>
    <source>
        <strain evidence="3">Uno11</strain>
    </source>
</reference>
<dbReference type="RefSeq" id="WP_246035460.1">
    <property type="nucleotide sequence ID" value="NZ_BIFS01000001.1"/>
</dbReference>
<dbReference type="Proteomes" id="UP000287188">
    <property type="component" value="Unassembled WGS sequence"/>
</dbReference>
<dbReference type="SUPFAM" id="SSF53474">
    <property type="entry name" value="alpha/beta-Hydrolases"/>
    <property type="match status" value="1"/>
</dbReference>
<name>A0A402AQS5_9CHLR</name>
<evidence type="ECO:0000313" key="3">
    <source>
        <dbReference type="Proteomes" id="UP000287188"/>
    </source>
</evidence>
<comment type="caution">
    <text evidence="2">The sequence shown here is derived from an EMBL/GenBank/DDBJ whole genome shotgun (WGS) entry which is preliminary data.</text>
</comment>
<dbReference type="EMBL" id="BIFS01000001">
    <property type="protein sequence ID" value="GCE21449.1"/>
    <property type="molecule type" value="Genomic_DNA"/>
</dbReference>
<protein>
    <recommendedName>
        <fullName evidence="1">AB hydrolase-1 domain-containing protein</fullName>
    </recommendedName>
</protein>
<dbReference type="Gene3D" id="3.40.50.1820">
    <property type="entry name" value="alpha/beta hydrolase"/>
    <property type="match status" value="1"/>
</dbReference>
<dbReference type="GO" id="GO:0004806">
    <property type="term" value="F:triacylglycerol lipase activity"/>
    <property type="evidence" value="ECO:0007669"/>
    <property type="project" value="TreeGrafter"/>
</dbReference>
<dbReference type="InterPro" id="IPR050471">
    <property type="entry name" value="AB_hydrolase"/>
</dbReference>
<dbReference type="Pfam" id="PF00561">
    <property type="entry name" value="Abhydrolase_1"/>
    <property type="match status" value="1"/>
</dbReference>
<dbReference type="InterPro" id="IPR000073">
    <property type="entry name" value="AB_hydrolase_1"/>
</dbReference>
<dbReference type="PANTHER" id="PTHR43433:SF5">
    <property type="entry name" value="AB HYDROLASE-1 DOMAIN-CONTAINING PROTEIN"/>
    <property type="match status" value="1"/>
</dbReference>
<dbReference type="GO" id="GO:0046503">
    <property type="term" value="P:glycerolipid catabolic process"/>
    <property type="evidence" value="ECO:0007669"/>
    <property type="project" value="TreeGrafter"/>
</dbReference>